<evidence type="ECO:0000313" key="2">
    <source>
        <dbReference type="Proteomes" id="UP000000777"/>
    </source>
</evidence>
<dbReference type="OrthoDB" id="9928612at2"/>
<dbReference type="HOGENOM" id="CLU_2583150_0_0_6"/>
<reference evidence="1 2" key="1">
    <citation type="journal article" date="2006" name="Science">
        <title>The 160-kilobase genome of the bacterial endosymbiont Carsonella.</title>
        <authorList>
            <person name="Nakabachi A."/>
            <person name="Yamashita A."/>
            <person name="Toh H."/>
            <person name="Ishikawa H."/>
            <person name="Dunbar H."/>
            <person name="Moran N."/>
            <person name="Hattori M."/>
        </authorList>
    </citation>
    <scope>NUCLEOTIDE SEQUENCE [LARGE SCALE GENOMIC DNA]</scope>
    <source>
        <strain evidence="1 2">PV</strain>
    </source>
</reference>
<dbReference type="STRING" id="387662.CRP_134"/>
<name>Q05FK6_CARRP</name>
<organism evidence="1 2">
    <name type="scientific">Carsonella ruddii (strain PV)</name>
    <dbReference type="NCBI Taxonomy" id="387662"/>
    <lineage>
        <taxon>Bacteria</taxon>
        <taxon>Pseudomonadati</taxon>
        <taxon>Pseudomonadota</taxon>
        <taxon>Gammaproteobacteria</taxon>
        <taxon>Oceanospirillales</taxon>
        <taxon>Halomonadaceae</taxon>
        <taxon>Zymobacter group</taxon>
        <taxon>Candidatus Carsonella</taxon>
    </lineage>
</organism>
<gene>
    <name evidence="1" type="ordered locus">CRP_134</name>
</gene>
<evidence type="ECO:0000313" key="1">
    <source>
        <dbReference type="EMBL" id="BAF35165.1"/>
    </source>
</evidence>
<evidence type="ECO:0008006" key="3">
    <source>
        <dbReference type="Google" id="ProtNLM"/>
    </source>
</evidence>
<proteinExistence type="predicted"/>
<dbReference type="Proteomes" id="UP000000777">
    <property type="component" value="Chromosome"/>
</dbReference>
<dbReference type="KEGG" id="crp:CRP_134"/>
<sequence length="78" mass="9534">MTYNFYKTYLSNIYLNMLKYGKIKSNYFRLKKIKKKIIKLFTKIKKKCYLIKLFNRKGDNVLIGEIGVYNYYINKVIK</sequence>
<protein>
    <recommendedName>
        <fullName evidence="3">Ribosomal protein L17</fullName>
    </recommendedName>
</protein>
<dbReference type="EMBL" id="AP009180">
    <property type="protein sequence ID" value="BAF35165.1"/>
    <property type="molecule type" value="Genomic_DNA"/>
</dbReference>
<dbReference type="AlphaFoldDB" id="Q05FK6"/>
<accession>Q05FK6</accession>